<dbReference type="PANTHER" id="PTHR47506">
    <property type="entry name" value="TRANSCRIPTIONAL REGULATORY PROTEIN"/>
    <property type="match status" value="1"/>
</dbReference>
<accession>A0ABS5VS59</accession>
<name>A0ABS5VS59_9BACT</name>
<sequence>MSKAERTRQYIIEKTAPLFNMKGYDGTSLNDLTEATGLTKGAIYGNFEDKEEIAREAFRYAINTTRQRAREKIATVNTSKRKLFAFLDFYEEYVFNPPVKGGCPLLNTAVEVDDYRTSFRRVLVKELHLIIDFIEELLEEGIKHGEFKKETDARRLAYVIFCSIEGAVMFSRAERSEEPINIIVSHCKNLLDQISI</sequence>
<evidence type="ECO:0000256" key="3">
    <source>
        <dbReference type="ARBA" id="ARBA00023163"/>
    </source>
</evidence>
<dbReference type="PROSITE" id="PS50977">
    <property type="entry name" value="HTH_TETR_2"/>
    <property type="match status" value="1"/>
</dbReference>
<dbReference type="PANTHER" id="PTHR47506:SF3">
    <property type="entry name" value="HTH-TYPE TRANSCRIPTIONAL REGULATOR LMRA"/>
    <property type="match status" value="1"/>
</dbReference>
<dbReference type="Pfam" id="PF16925">
    <property type="entry name" value="TetR_C_13"/>
    <property type="match status" value="1"/>
</dbReference>
<evidence type="ECO:0000256" key="2">
    <source>
        <dbReference type="ARBA" id="ARBA00023125"/>
    </source>
</evidence>
<dbReference type="Gene3D" id="1.10.357.10">
    <property type="entry name" value="Tetracycline Repressor, domain 2"/>
    <property type="match status" value="1"/>
</dbReference>
<dbReference type="InterPro" id="IPR011075">
    <property type="entry name" value="TetR_C"/>
</dbReference>
<comment type="caution">
    <text evidence="6">The sequence shown here is derived from an EMBL/GenBank/DDBJ whole genome shotgun (WGS) entry which is preliminary data.</text>
</comment>
<evidence type="ECO:0000313" key="6">
    <source>
        <dbReference type="EMBL" id="MBT1704021.1"/>
    </source>
</evidence>
<keyword evidence="2 4" id="KW-0238">DNA-binding</keyword>
<dbReference type="PRINTS" id="PR00455">
    <property type="entry name" value="HTHTETR"/>
</dbReference>
<evidence type="ECO:0000256" key="4">
    <source>
        <dbReference type="PROSITE-ProRule" id="PRU00335"/>
    </source>
</evidence>
<dbReference type="InterPro" id="IPR001647">
    <property type="entry name" value="HTH_TetR"/>
</dbReference>
<dbReference type="EMBL" id="JAHESD010000024">
    <property type="protein sequence ID" value="MBT1704021.1"/>
    <property type="molecule type" value="Genomic_DNA"/>
</dbReference>
<evidence type="ECO:0000313" key="7">
    <source>
        <dbReference type="Proteomes" id="UP000772618"/>
    </source>
</evidence>
<dbReference type="InterPro" id="IPR009057">
    <property type="entry name" value="Homeodomain-like_sf"/>
</dbReference>
<dbReference type="InterPro" id="IPR036271">
    <property type="entry name" value="Tet_transcr_reg_TetR-rel_C_sf"/>
</dbReference>
<feature type="domain" description="HTH tetR-type" evidence="5">
    <location>
        <begin position="5"/>
        <end position="65"/>
    </location>
</feature>
<reference evidence="6 7" key="1">
    <citation type="submission" date="2021-05" db="EMBL/GenBank/DDBJ databases">
        <title>A Polyphasic approach of four new species of the genus Ohtaekwangia: Ohtaekwangia histidinii sp. nov., Ohtaekwangia cretensis sp. nov., Ohtaekwangia indiensis sp. nov., Ohtaekwangia reichenbachii sp. nov. from diverse environment.</title>
        <authorList>
            <person name="Octaviana S."/>
        </authorList>
    </citation>
    <scope>NUCLEOTIDE SEQUENCE [LARGE SCALE GENOMIC DNA]</scope>
    <source>
        <strain evidence="6 7">PWU20</strain>
    </source>
</reference>
<dbReference type="Proteomes" id="UP000772618">
    <property type="component" value="Unassembled WGS sequence"/>
</dbReference>
<keyword evidence="3" id="KW-0804">Transcription</keyword>
<dbReference type="SUPFAM" id="SSF46689">
    <property type="entry name" value="Homeodomain-like"/>
    <property type="match status" value="1"/>
</dbReference>
<keyword evidence="7" id="KW-1185">Reference proteome</keyword>
<evidence type="ECO:0000259" key="5">
    <source>
        <dbReference type="PROSITE" id="PS50977"/>
    </source>
</evidence>
<organism evidence="6 7">
    <name type="scientific">Chryseosolibacter indicus</name>
    <dbReference type="NCBI Taxonomy" id="2782351"/>
    <lineage>
        <taxon>Bacteria</taxon>
        <taxon>Pseudomonadati</taxon>
        <taxon>Bacteroidota</taxon>
        <taxon>Cytophagia</taxon>
        <taxon>Cytophagales</taxon>
        <taxon>Chryseotaleaceae</taxon>
        <taxon>Chryseosolibacter</taxon>
    </lineage>
</organism>
<feature type="DNA-binding region" description="H-T-H motif" evidence="4">
    <location>
        <begin position="28"/>
        <end position="47"/>
    </location>
</feature>
<evidence type="ECO:0000256" key="1">
    <source>
        <dbReference type="ARBA" id="ARBA00023015"/>
    </source>
</evidence>
<dbReference type="SUPFAM" id="SSF48498">
    <property type="entry name" value="Tetracyclin repressor-like, C-terminal domain"/>
    <property type="match status" value="1"/>
</dbReference>
<proteinExistence type="predicted"/>
<dbReference type="RefSeq" id="WP_254153984.1">
    <property type="nucleotide sequence ID" value="NZ_JAHESD010000024.1"/>
</dbReference>
<keyword evidence="1" id="KW-0805">Transcription regulation</keyword>
<gene>
    <name evidence="6" type="ORF">KK060_12070</name>
</gene>
<dbReference type="Pfam" id="PF00440">
    <property type="entry name" value="TetR_N"/>
    <property type="match status" value="1"/>
</dbReference>
<protein>
    <submittedName>
        <fullName evidence="6">TetR/AcrR family transcriptional regulator</fullName>
    </submittedName>
</protein>